<dbReference type="Pfam" id="PF17906">
    <property type="entry name" value="HTH_48"/>
    <property type="match status" value="1"/>
</dbReference>
<reference evidence="2" key="1">
    <citation type="submission" date="2020-08" db="EMBL/GenBank/DDBJ databases">
        <title>Multicomponent nature underlies the extraordinary mechanical properties of spider dragline silk.</title>
        <authorList>
            <person name="Kono N."/>
            <person name="Nakamura H."/>
            <person name="Mori M."/>
            <person name="Yoshida Y."/>
            <person name="Ohtoshi R."/>
            <person name="Malay A.D."/>
            <person name="Moran D.A.P."/>
            <person name="Tomita M."/>
            <person name="Numata K."/>
            <person name="Arakawa K."/>
        </authorList>
    </citation>
    <scope>NUCLEOTIDE SEQUENCE</scope>
</reference>
<organism evidence="2 3">
    <name type="scientific">Trichonephila clavipes</name>
    <name type="common">Golden silk orbweaver</name>
    <name type="synonym">Nephila clavipes</name>
    <dbReference type="NCBI Taxonomy" id="2585209"/>
    <lineage>
        <taxon>Eukaryota</taxon>
        <taxon>Metazoa</taxon>
        <taxon>Ecdysozoa</taxon>
        <taxon>Arthropoda</taxon>
        <taxon>Chelicerata</taxon>
        <taxon>Arachnida</taxon>
        <taxon>Araneae</taxon>
        <taxon>Araneomorphae</taxon>
        <taxon>Entelegynae</taxon>
        <taxon>Araneoidea</taxon>
        <taxon>Nephilidae</taxon>
        <taxon>Trichonephila</taxon>
    </lineage>
</organism>
<evidence type="ECO:0000313" key="2">
    <source>
        <dbReference type="EMBL" id="GFY06772.1"/>
    </source>
</evidence>
<gene>
    <name evidence="2" type="ORF">TNCV_2203051</name>
</gene>
<dbReference type="Proteomes" id="UP000887159">
    <property type="component" value="Unassembled WGS sequence"/>
</dbReference>
<feature type="domain" description="Mos1 transposase HTH" evidence="1">
    <location>
        <begin position="9"/>
        <end position="46"/>
    </location>
</feature>
<evidence type="ECO:0000259" key="1">
    <source>
        <dbReference type="Pfam" id="PF17906"/>
    </source>
</evidence>
<keyword evidence="3" id="KW-1185">Reference proteome</keyword>
<sequence length="111" mass="12892">MEVTRVEQRAYIKIAVLRERNAIECHSELVEALGNNALSYRTVARWKNSLVNVALYHIHHIWHYRVRLRESGQPIGRLRKTCKNAFPRTIPVSFGRLDTPIATESSLNVHF</sequence>
<dbReference type="Gene3D" id="1.10.10.1450">
    <property type="match status" value="1"/>
</dbReference>
<dbReference type="AlphaFoldDB" id="A0A8X6V6L2"/>
<accession>A0A8X6V6L2</accession>
<evidence type="ECO:0000313" key="3">
    <source>
        <dbReference type="Proteomes" id="UP000887159"/>
    </source>
</evidence>
<name>A0A8X6V6L2_TRICX</name>
<protein>
    <recommendedName>
        <fullName evidence="1">Mos1 transposase HTH domain-containing protein</fullName>
    </recommendedName>
</protein>
<proteinExistence type="predicted"/>
<comment type="caution">
    <text evidence="2">The sequence shown here is derived from an EMBL/GenBank/DDBJ whole genome shotgun (WGS) entry which is preliminary data.</text>
</comment>
<dbReference type="EMBL" id="BMAU01021263">
    <property type="protein sequence ID" value="GFY06772.1"/>
    <property type="molecule type" value="Genomic_DNA"/>
</dbReference>
<dbReference type="InterPro" id="IPR041426">
    <property type="entry name" value="Mos1_HTH"/>
</dbReference>